<dbReference type="EMBL" id="GG745342">
    <property type="protein sequence ID" value="KNE63410.1"/>
    <property type="molecule type" value="Genomic_DNA"/>
</dbReference>
<dbReference type="SUPFAM" id="SSF48371">
    <property type="entry name" value="ARM repeat"/>
    <property type="match status" value="1"/>
</dbReference>
<dbReference type="OrthoDB" id="342531at2759"/>
<dbReference type="STRING" id="578462.A0A0L0SLZ9"/>
<evidence type="ECO:0000256" key="1">
    <source>
        <dbReference type="ARBA" id="ARBA00004123"/>
    </source>
</evidence>
<feature type="region of interest" description="Disordered" evidence="4">
    <location>
        <begin position="1035"/>
        <end position="1071"/>
    </location>
</feature>
<feature type="region of interest" description="Disordered" evidence="4">
    <location>
        <begin position="934"/>
        <end position="962"/>
    </location>
</feature>
<feature type="region of interest" description="Disordered" evidence="4">
    <location>
        <begin position="399"/>
        <end position="419"/>
    </location>
</feature>
<comment type="subcellular location">
    <subcellularLocation>
        <location evidence="1">Nucleus</location>
    </subcellularLocation>
</comment>
<name>A0A0L0SLZ9_ALLM3</name>
<dbReference type="VEuPathDB" id="FungiDB:AMAG_08542"/>
<feature type="compositionally biased region" description="Acidic residues" evidence="4">
    <location>
        <begin position="641"/>
        <end position="701"/>
    </location>
</feature>
<evidence type="ECO:0000313" key="6">
    <source>
        <dbReference type="Proteomes" id="UP000054350"/>
    </source>
</evidence>
<gene>
    <name evidence="5" type="ORF">AMAG_08542</name>
</gene>
<keyword evidence="3" id="KW-0539">Nucleus</keyword>
<evidence type="ECO:0000256" key="2">
    <source>
        <dbReference type="ARBA" id="ARBA00006809"/>
    </source>
</evidence>
<dbReference type="AlphaFoldDB" id="A0A0L0SLZ9"/>
<dbReference type="InterPro" id="IPR007015">
    <property type="entry name" value="DNA_pol_V/MYBBP1A"/>
</dbReference>
<reference evidence="6" key="2">
    <citation type="submission" date="2009-11" db="EMBL/GenBank/DDBJ databases">
        <title>The Genome Sequence of Allomyces macrogynus strain ATCC 38327.</title>
        <authorList>
            <consortium name="The Broad Institute Genome Sequencing Platform"/>
            <person name="Russ C."/>
            <person name="Cuomo C."/>
            <person name="Shea T."/>
            <person name="Young S.K."/>
            <person name="Zeng Q."/>
            <person name="Koehrsen M."/>
            <person name="Haas B."/>
            <person name="Borodovsky M."/>
            <person name="Guigo R."/>
            <person name="Alvarado L."/>
            <person name="Berlin A."/>
            <person name="Borenstein D."/>
            <person name="Chen Z."/>
            <person name="Engels R."/>
            <person name="Freedman E."/>
            <person name="Gellesch M."/>
            <person name="Goldberg J."/>
            <person name="Griggs A."/>
            <person name="Gujja S."/>
            <person name="Heiman D."/>
            <person name="Hepburn T."/>
            <person name="Howarth C."/>
            <person name="Jen D."/>
            <person name="Larson L."/>
            <person name="Lewis B."/>
            <person name="Mehta T."/>
            <person name="Park D."/>
            <person name="Pearson M."/>
            <person name="Roberts A."/>
            <person name="Saif S."/>
            <person name="Shenoy N."/>
            <person name="Sisk P."/>
            <person name="Stolte C."/>
            <person name="Sykes S."/>
            <person name="Walk T."/>
            <person name="White J."/>
            <person name="Yandava C."/>
            <person name="Burger G."/>
            <person name="Gray M.W."/>
            <person name="Holland P.W.H."/>
            <person name="King N."/>
            <person name="Lang F.B.F."/>
            <person name="Roger A.J."/>
            <person name="Ruiz-Trillo I."/>
            <person name="Lander E."/>
            <person name="Nusbaum C."/>
        </authorList>
    </citation>
    <scope>NUCLEOTIDE SEQUENCE [LARGE SCALE GENOMIC DNA]</scope>
    <source>
        <strain evidence="6">ATCC 38327</strain>
    </source>
</reference>
<dbReference type="GO" id="GO:0006355">
    <property type="term" value="P:regulation of DNA-templated transcription"/>
    <property type="evidence" value="ECO:0007669"/>
    <property type="project" value="InterPro"/>
</dbReference>
<feature type="compositionally biased region" description="Low complexity" evidence="4">
    <location>
        <begin position="937"/>
        <end position="948"/>
    </location>
</feature>
<keyword evidence="6" id="KW-1185">Reference proteome</keyword>
<sequence length="1071" mass="114199">MAPLGRNLPPKEFLQHFWDLASLDETERILAAEKLLTAVATLHRDFQPSAAPAEPTDATPSALLDAATRTLHPHVAYTFTRLVKGLPSSRAGARQGFTLALSYVLRLLYPTLRWPHLNAAIHASILAAPAESGIEEREKLMGRMFAVVAAVQAGLDTAEETTAQDAAQMAEHLVAVANGKSFLREPALTMLFALVDKSQHKDAILKVMSAAVPLHADSIKNPNDLALCFFLSFHGIATPLELTKTTLPGQVRDLLLQTSATAPRLHAVWGMVLARLLNAPTATVDVAQPPTARATGPLPLLDAFWKVIDANFVPSPLVTRQAIALHLFDYLVAAVPLAQVSLLFSRNFVRFIESAVKAKGDLANLARASMTALAARCETETTLVPVVLAHVKPHMLDHAPAGKKPAAADADETDNAAPSKSGFNKLVAGLTDADLAHFVDAQIARAMTPTDDDDEHDRTAALDALMTAAVLTRPASRARVAEYLFSPAHASSRHAASHIHTFLARACAAPEVHVDVLAEIYRAFPAADARVLAWIGKPVGENKKREGALRSLAMAAHFLTADDEASGAVDEIVSVWGRMEMGEKGMDELAPADVLADVLLELTAHASAWLRRLCQQVMAAFADDMSENAFGLMVTALAGESGEEEEDESEVEMTVGTDDEDEDEEEEDEDDEQDEDAMDVDEDEADQDEDSDDDDDAEDDESGKSGRQTQLSNAIIQALQTSGMAQTADDESDMDDDAMLALDGVLASIVQKQRSKSRTTDQLHFQYRIADLLAVYLKHQPEITLVQIRALVERIAATEDKNLATKLWVALAQAKKVSSSTVDVDGEASQVDPDVVVTTLLKGNLAQAHPILAKVFKTFPPSDAVTSVFLKDLKRYKSVIASLAKTQPGTCAHLLAGTVAQLSRKSAKAFQPVLFPLLERLHVEPALQAAMTGPLDGAAETTGPATPAKGKKKGKAAAPAPKAGPTIAGKLAELMRAELAADPKDASLLKITVVALRAMVKAGMDVTVFGEGLDAVPVSKKQAVQNLLREAKKLTGVAGGAEPDEPAKAAKPKAPAGNKKKSKGSGKAQAA</sequence>
<comment type="similarity">
    <text evidence="2">Belongs to the MYBBP1A family.</text>
</comment>
<evidence type="ECO:0000256" key="4">
    <source>
        <dbReference type="SAM" id="MobiDB-lite"/>
    </source>
</evidence>
<evidence type="ECO:0000256" key="3">
    <source>
        <dbReference type="ARBA" id="ARBA00023242"/>
    </source>
</evidence>
<dbReference type="Proteomes" id="UP000054350">
    <property type="component" value="Unassembled WGS sequence"/>
</dbReference>
<feature type="region of interest" description="Disordered" evidence="4">
    <location>
        <begin position="639"/>
        <end position="712"/>
    </location>
</feature>
<dbReference type="Pfam" id="PF04931">
    <property type="entry name" value="DNA_pol_phi"/>
    <property type="match status" value="2"/>
</dbReference>
<dbReference type="PANTHER" id="PTHR13213:SF2">
    <property type="entry name" value="MYB-BINDING PROTEIN 1A"/>
    <property type="match status" value="1"/>
</dbReference>
<organism evidence="5 6">
    <name type="scientific">Allomyces macrogynus (strain ATCC 38327)</name>
    <name type="common">Allomyces javanicus var. macrogynus</name>
    <dbReference type="NCBI Taxonomy" id="578462"/>
    <lineage>
        <taxon>Eukaryota</taxon>
        <taxon>Fungi</taxon>
        <taxon>Fungi incertae sedis</taxon>
        <taxon>Blastocladiomycota</taxon>
        <taxon>Blastocladiomycetes</taxon>
        <taxon>Blastocladiales</taxon>
        <taxon>Blastocladiaceae</taxon>
        <taxon>Allomyces</taxon>
    </lineage>
</organism>
<dbReference type="InterPro" id="IPR016024">
    <property type="entry name" value="ARM-type_fold"/>
</dbReference>
<evidence type="ECO:0000313" key="5">
    <source>
        <dbReference type="EMBL" id="KNE63410.1"/>
    </source>
</evidence>
<reference evidence="5 6" key="1">
    <citation type="submission" date="2009-11" db="EMBL/GenBank/DDBJ databases">
        <title>Annotation of Allomyces macrogynus ATCC 38327.</title>
        <authorList>
            <consortium name="The Broad Institute Genome Sequencing Platform"/>
            <person name="Russ C."/>
            <person name="Cuomo C."/>
            <person name="Burger G."/>
            <person name="Gray M.W."/>
            <person name="Holland P.W.H."/>
            <person name="King N."/>
            <person name="Lang F.B.F."/>
            <person name="Roger A.J."/>
            <person name="Ruiz-Trillo I."/>
            <person name="Young S.K."/>
            <person name="Zeng Q."/>
            <person name="Gargeya S."/>
            <person name="Fitzgerald M."/>
            <person name="Haas B."/>
            <person name="Abouelleil A."/>
            <person name="Alvarado L."/>
            <person name="Arachchi H.M."/>
            <person name="Berlin A."/>
            <person name="Chapman S.B."/>
            <person name="Gearin G."/>
            <person name="Goldberg J."/>
            <person name="Griggs A."/>
            <person name="Gujja S."/>
            <person name="Hansen M."/>
            <person name="Heiman D."/>
            <person name="Howarth C."/>
            <person name="Larimer J."/>
            <person name="Lui A."/>
            <person name="MacDonald P.J.P."/>
            <person name="McCowen C."/>
            <person name="Montmayeur A."/>
            <person name="Murphy C."/>
            <person name="Neiman D."/>
            <person name="Pearson M."/>
            <person name="Priest M."/>
            <person name="Roberts A."/>
            <person name="Saif S."/>
            <person name="Shea T."/>
            <person name="Sisk P."/>
            <person name="Stolte C."/>
            <person name="Sykes S."/>
            <person name="Wortman J."/>
            <person name="Nusbaum C."/>
            <person name="Birren B."/>
        </authorList>
    </citation>
    <scope>NUCLEOTIDE SEQUENCE [LARGE SCALE GENOMIC DNA]</scope>
    <source>
        <strain evidence="5 6">ATCC 38327</strain>
    </source>
</reference>
<dbReference type="GO" id="GO:0003677">
    <property type="term" value="F:DNA binding"/>
    <property type="evidence" value="ECO:0007669"/>
    <property type="project" value="InterPro"/>
</dbReference>
<protein>
    <submittedName>
        <fullName evidence="5">Uncharacterized protein</fullName>
    </submittedName>
</protein>
<proteinExistence type="inferred from homology"/>
<dbReference type="PANTHER" id="PTHR13213">
    <property type="entry name" value="MYB-BINDING PROTEIN 1A FAMILY MEMBER"/>
    <property type="match status" value="1"/>
</dbReference>
<accession>A0A0L0SLZ9</accession>
<dbReference type="eggNOG" id="KOG1926">
    <property type="taxonomic scope" value="Eukaryota"/>
</dbReference>
<dbReference type="GO" id="GO:0005730">
    <property type="term" value="C:nucleolus"/>
    <property type="evidence" value="ECO:0007669"/>
    <property type="project" value="InterPro"/>
</dbReference>